<accession>A0A6G1KBA1</accession>
<gene>
    <name evidence="2" type="ORF">K504DRAFT_430016</name>
</gene>
<keyword evidence="3" id="KW-1185">Reference proteome</keyword>
<dbReference type="PROSITE" id="PS51725">
    <property type="entry name" value="ABM"/>
    <property type="match status" value="1"/>
</dbReference>
<dbReference type="Gene3D" id="3.30.70.100">
    <property type="match status" value="1"/>
</dbReference>
<dbReference type="PANTHER" id="PTHR40624">
    <property type="entry name" value="BIOSYNTHESIS MONOOXYGENASE, PUTATIVE (AFU_ORTHOLOGUE AFUA_1G12025)-RELATED"/>
    <property type="match status" value="1"/>
</dbReference>
<dbReference type="InterPro" id="IPR007138">
    <property type="entry name" value="ABM_dom"/>
</dbReference>
<sequence length="224" mass="24631">MSPIVTTARIVCKDRESRVKALDVFHKIVEFSEPNEPGVLRYVVTLPVEDTTGTVLYMIEEYASQEASDSHLSTAPVKALIELFTTGDVLAGAPEVSTLPIVFNKTAKQAPSVSDNPAIILANFEYKSGTVSNAFKGWKSVVDYVSANEDGTRGYTVLADVDTRKEVRTVEVYDSWDFVENVHLKSPAIRANVEQNGKDRTDVKGAVRVKFVDGFLGRERSGKL</sequence>
<name>A0A6G1KBA1_9PLEO</name>
<dbReference type="Proteomes" id="UP000799428">
    <property type="component" value="Unassembled WGS sequence"/>
</dbReference>
<dbReference type="Pfam" id="PF03992">
    <property type="entry name" value="ABM"/>
    <property type="match status" value="1"/>
</dbReference>
<proteinExistence type="predicted"/>
<dbReference type="SUPFAM" id="SSF54909">
    <property type="entry name" value="Dimeric alpha+beta barrel"/>
    <property type="match status" value="2"/>
</dbReference>
<evidence type="ECO:0000313" key="2">
    <source>
        <dbReference type="EMBL" id="KAF2709913.1"/>
    </source>
</evidence>
<reference evidence="2" key="1">
    <citation type="journal article" date="2020" name="Stud. Mycol.">
        <title>101 Dothideomycetes genomes: a test case for predicting lifestyles and emergence of pathogens.</title>
        <authorList>
            <person name="Haridas S."/>
            <person name="Albert R."/>
            <person name="Binder M."/>
            <person name="Bloem J."/>
            <person name="Labutti K."/>
            <person name="Salamov A."/>
            <person name="Andreopoulos B."/>
            <person name="Baker S."/>
            <person name="Barry K."/>
            <person name="Bills G."/>
            <person name="Bluhm B."/>
            <person name="Cannon C."/>
            <person name="Castanera R."/>
            <person name="Culley D."/>
            <person name="Daum C."/>
            <person name="Ezra D."/>
            <person name="Gonzalez J."/>
            <person name="Henrissat B."/>
            <person name="Kuo A."/>
            <person name="Liang C."/>
            <person name="Lipzen A."/>
            <person name="Lutzoni F."/>
            <person name="Magnuson J."/>
            <person name="Mondo S."/>
            <person name="Nolan M."/>
            <person name="Ohm R."/>
            <person name="Pangilinan J."/>
            <person name="Park H.-J."/>
            <person name="Ramirez L."/>
            <person name="Alfaro M."/>
            <person name="Sun H."/>
            <person name="Tritt A."/>
            <person name="Yoshinaga Y."/>
            <person name="Zwiers L.-H."/>
            <person name="Turgeon B."/>
            <person name="Goodwin S."/>
            <person name="Spatafora J."/>
            <person name="Crous P."/>
            <person name="Grigoriev I."/>
        </authorList>
    </citation>
    <scope>NUCLEOTIDE SEQUENCE</scope>
    <source>
        <strain evidence="2">CBS 279.74</strain>
    </source>
</reference>
<evidence type="ECO:0000259" key="1">
    <source>
        <dbReference type="PROSITE" id="PS51725"/>
    </source>
</evidence>
<organism evidence="2 3">
    <name type="scientific">Pleomassaria siparia CBS 279.74</name>
    <dbReference type="NCBI Taxonomy" id="1314801"/>
    <lineage>
        <taxon>Eukaryota</taxon>
        <taxon>Fungi</taxon>
        <taxon>Dikarya</taxon>
        <taxon>Ascomycota</taxon>
        <taxon>Pezizomycotina</taxon>
        <taxon>Dothideomycetes</taxon>
        <taxon>Pleosporomycetidae</taxon>
        <taxon>Pleosporales</taxon>
        <taxon>Pleomassariaceae</taxon>
        <taxon>Pleomassaria</taxon>
    </lineage>
</organism>
<dbReference type="InterPro" id="IPR011008">
    <property type="entry name" value="Dimeric_a/b-barrel"/>
</dbReference>
<feature type="domain" description="ABM" evidence="1">
    <location>
        <begin position="4"/>
        <end position="99"/>
    </location>
</feature>
<dbReference type="PANTHER" id="PTHR40624:SF1">
    <property type="entry name" value="BIOSYNTHESIS MONOOXYGENASE, PUTATIVE (AFU_ORTHOLOGUE AFUA_1G12025)-RELATED"/>
    <property type="match status" value="1"/>
</dbReference>
<evidence type="ECO:0000313" key="3">
    <source>
        <dbReference type="Proteomes" id="UP000799428"/>
    </source>
</evidence>
<dbReference type="AlphaFoldDB" id="A0A6G1KBA1"/>
<protein>
    <recommendedName>
        <fullName evidence="1">ABM domain-containing protein</fullName>
    </recommendedName>
</protein>
<dbReference type="OrthoDB" id="4520428at2759"/>
<dbReference type="EMBL" id="MU005769">
    <property type="protein sequence ID" value="KAF2709913.1"/>
    <property type="molecule type" value="Genomic_DNA"/>
</dbReference>